<protein>
    <submittedName>
        <fullName evidence="5">Spore coat polysaccharide biosynthesis protein</fullName>
    </submittedName>
</protein>
<sequence length="361" mass="40588">MGMAVMHIVFRADASVSLGTGHVMRCLVLADMVSHESISIHFVSRSMPNPLQEQMKSKHISLYLTGETVEEIDLDWKSDADLFINYVDNNIPGKPILIVDHYGLDSKWEKAVRPWVNKIIVIDDLANRRHDCDSLLDQNYYRNAHSRYAELVPPHAKLWLGPAYSLVREQFREESPYATVRNRVQRVLVTYGGSDPTGETIKALLAAQNGSFAPITFDIVVGGSYPEPDKIRTICENMHNVNYHFNVSNMAKLMVQADVALGAGGSTQWERCRLGVPTILTVVADNQRECAGELHEAGVVNNLGWHDNVTPEKIKLALLELMNSPDLLRGMSTSSFHISYRSRADTVHPFVTEIHKLNREE</sequence>
<feature type="binding site" evidence="3">
    <location>
        <position position="270"/>
    </location>
    <ligand>
        <name>substrate</name>
    </ligand>
</feature>
<proteinExistence type="predicted"/>
<dbReference type="EMBL" id="BALG01000027">
    <property type="protein sequence ID" value="GAC41340.1"/>
    <property type="molecule type" value="Genomic_DNA"/>
</dbReference>
<evidence type="ECO:0000256" key="3">
    <source>
        <dbReference type="PIRSR" id="PIRSR620023-2"/>
    </source>
</evidence>
<accession>M9LFY6</accession>
<dbReference type="InterPro" id="IPR007235">
    <property type="entry name" value="Glyco_trans_28_C"/>
</dbReference>
<dbReference type="Proteomes" id="UP000029453">
    <property type="component" value="Unassembled WGS sequence"/>
</dbReference>
<feature type="binding site" evidence="3">
    <location>
        <position position="168"/>
    </location>
    <ligand>
        <name>substrate</name>
    </ligand>
</feature>
<dbReference type="Pfam" id="PF04101">
    <property type="entry name" value="Glyco_tran_28_C"/>
    <property type="match status" value="1"/>
</dbReference>
<feature type="active site" description="Proton acceptor" evidence="2">
    <location>
        <position position="22"/>
    </location>
</feature>
<dbReference type="OrthoDB" id="9805604at2"/>
<evidence type="ECO:0000313" key="6">
    <source>
        <dbReference type="Proteomes" id="UP000029453"/>
    </source>
</evidence>
<dbReference type="Gene3D" id="3.40.50.2000">
    <property type="entry name" value="Glycogen Phosphorylase B"/>
    <property type="match status" value="1"/>
</dbReference>
<evidence type="ECO:0000259" key="4">
    <source>
        <dbReference type="Pfam" id="PF04101"/>
    </source>
</evidence>
<evidence type="ECO:0000256" key="1">
    <source>
        <dbReference type="ARBA" id="ARBA00023136"/>
    </source>
</evidence>
<evidence type="ECO:0000256" key="2">
    <source>
        <dbReference type="PIRSR" id="PIRSR620023-1"/>
    </source>
</evidence>
<dbReference type="PANTHER" id="PTHR21015">
    <property type="entry name" value="UDP-N-ACETYLGLUCOSAMINE--N-ACETYLMURAMYL-(PENTAPEPTIDE) PYROPHOSPHORYL-UNDECAPRENOL N-ACETYLGLUCOSAMINE TRANSFERASE 1"/>
    <property type="match status" value="1"/>
</dbReference>
<organism evidence="5 6">
    <name type="scientific">Paenibacillus popilliae ATCC 14706</name>
    <dbReference type="NCBI Taxonomy" id="1212764"/>
    <lineage>
        <taxon>Bacteria</taxon>
        <taxon>Bacillati</taxon>
        <taxon>Bacillota</taxon>
        <taxon>Bacilli</taxon>
        <taxon>Bacillales</taxon>
        <taxon>Paenibacillaceae</taxon>
        <taxon>Paenibacillus</taxon>
    </lineage>
</organism>
<evidence type="ECO:0000313" key="5">
    <source>
        <dbReference type="EMBL" id="GAC41340.1"/>
    </source>
</evidence>
<dbReference type="PANTHER" id="PTHR21015:SF22">
    <property type="entry name" value="GLYCOSYLTRANSFERASE"/>
    <property type="match status" value="1"/>
</dbReference>
<dbReference type="NCBIfam" id="TIGR03590">
    <property type="entry name" value="PseG"/>
    <property type="match status" value="1"/>
</dbReference>
<keyword evidence="1" id="KW-0472">Membrane</keyword>
<dbReference type="SUPFAM" id="SSF53756">
    <property type="entry name" value="UDP-Glycosyltransferase/glycogen phosphorylase"/>
    <property type="match status" value="1"/>
</dbReference>
<name>M9LFY6_PAEPP</name>
<dbReference type="GO" id="GO:0016758">
    <property type="term" value="F:hexosyltransferase activity"/>
    <property type="evidence" value="ECO:0007669"/>
    <property type="project" value="InterPro"/>
</dbReference>
<gene>
    <name evidence="5" type="ORF">PPOP_0690</name>
</gene>
<dbReference type="Gene3D" id="3.40.50.11190">
    <property type="match status" value="1"/>
</dbReference>
<feature type="domain" description="Glycosyl transferase family 28 C-terminal" evidence="4">
    <location>
        <begin position="214"/>
        <end position="334"/>
    </location>
</feature>
<comment type="caution">
    <text evidence="5">The sequence shown here is derived from an EMBL/GenBank/DDBJ whole genome shotgun (WGS) entry which is preliminary data.</text>
</comment>
<dbReference type="AlphaFoldDB" id="M9LFY6"/>
<dbReference type="InterPro" id="IPR020023">
    <property type="entry name" value="PseG"/>
</dbReference>
<reference evidence="5 6" key="1">
    <citation type="submission" date="2012-10" db="EMBL/GenBank/DDBJ databases">
        <title>Draft Genome Sequence of Paenibacillus popilliae ATCC 14706T.</title>
        <authorList>
            <person name="Iiyama K."/>
            <person name="Mori K."/>
            <person name="Mon H."/>
            <person name="Chieda Y."/>
            <person name="Lee J.M."/>
            <person name="Kusakabe T."/>
            <person name="Tashiro K."/>
            <person name="Asano S."/>
            <person name="Yasunaga-Aoki C."/>
            <person name="Shimizu S."/>
        </authorList>
    </citation>
    <scope>NUCLEOTIDE SEQUENCE [LARGE SCALE GENOMIC DNA]</scope>
    <source>
        <strain evidence="5 6">ATCC 14706</strain>
    </source>
</reference>
<keyword evidence="6" id="KW-1185">Reference proteome</keyword>
<dbReference type="RefSeq" id="WP_006284648.1">
    <property type="nucleotide sequence ID" value="NZ_BALG01000027.1"/>
</dbReference>